<evidence type="ECO:0000313" key="3">
    <source>
        <dbReference type="EMBL" id="RIA91763.1"/>
    </source>
</evidence>
<dbReference type="GO" id="GO:0006144">
    <property type="term" value="P:purine nucleobase metabolic process"/>
    <property type="evidence" value="ECO:0007669"/>
    <property type="project" value="UniProtKB-KW"/>
</dbReference>
<keyword evidence="4" id="KW-1185">Reference proteome</keyword>
<feature type="domain" description="Oxo-4-hydroxy-4-carboxy-5-ureidoimidazoline decarboxylase" evidence="2">
    <location>
        <begin position="11"/>
        <end position="91"/>
    </location>
</feature>
<name>A0A397T0P8_9GLOM</name>
<dbReference type="PANTHER" id="PTHR37987">
    <property type="entry name" value="CHROMOSOME 9, WHOLE GENOME SHOTGUN SEQUENCE"/>
    <property type="match status" value="1"/>
</dbReference>
<accession>A0A397T0P8</accession>
<evidence type="ECO:0000313" key="4">
    <source>
        <dbReference type="Proteomes" id="UP000265703"/>
    </source>
</evidence>
<dbReference type="Proteomes" id="UP000265703">
    <property type="component" value="Unassembled WGS sequence"/>
</dbReference>
<gene>
    <name evidence="3" type="ORF">C1645_680975</name>
</gene>
<evidence type="ECO:0000256" key="1">
    <source>
        <dbReference type="ARBA" id="ARBA00022631"/>
    </source>
</evidence>
<dbReference type="Gene3D" id="1.10.3330.10">
    <property type="entry name" value="Oxo-4-hydroxy-4-carboxy-5-ureidoimidazoline decarboxylase"/>
    <property type="match status" value="1"/>
</dbReference>
<dbReference type="SUPFAM" id="SSF158694">
    <property type="entry name" value="UraD-Like"/>
    <property type="match status" value="1"/>
</dbReference>
<dbReference type="InterPro" id="IPR018020">
    <property type="entry name" value="OHCU_decarboxylase"/>
</dbReference>
<feature type="non-terminal residue" evidence="3">
    <location>
        <position position="92"/>
    </location>
</feature>
<dbReference type="AlphaFoldDB" id="A0A397T0P8"/>
<dbReference type="EMBL" id="QKYT01000143">
    <property type="protein sequence ID" value="RIA91763.1"/>
    <property type="molecule type" value="Genomic_DNA"/>
</dbReference>
<dbReference type="Pfam" id="PF09349">
    <property type="entry name" value="OHCU_decarbox"/>
    <property type="match status" value="1"/>
</dbReference>
<keyword evidence="1" id="KW-0659">Purine metabolism</keyword>
<protein>
    <submittedName>
        <fullName evidence="3">Oxo-4-hydroxy-4-carboxy-5-ureidoimidazoline decarboxylase</fullName>
    </submittedName>
</protein>
<reference evidence="3 4" key="1">
    <citation type="submission" date="2018-06" db="EMBL/GenBank/DDBJ databases">
        <title>Comparative genomics reveals the genomic features of Rhizophagus irregularis, R. cerebriforme, R. diaphanum and Gigaspora rosea, and their symbiotic lifestyle signature.</title>
        <authorList>
            <person name="Morin E."/>
            <person name="San Clemente H."/>
            <person name="Chen E.C.H."/>
            <person name="De La Providencia I."/>
            <person name="Hainaut M."/>
            <person name="Kuo A."/>
            <person name="Kohler A."/>
            <person name="Murat C."/>
            <person name="Tang N."/>
            <person name="Roy S."/>
            <person name="Loubradou J."/>
            <person name="Henrissat B."/>
            <person name="Grigoriev I.V."/>
            <person name="Corradi N."/>
            <person name="Roux C."/>
            <person name="Martin F.M."/>
        </authorList>
    </citation>
    <scope>NUCLEOTIDE SEQUENCE [LARGE SCALE GENOMIC DNA]</scope>
    <source>
        <strain evidence="3 4">DAOM 227022</strain>
    </source>
</reference>
<dbReference type="OrthoDB" id="5398391at2759"/>
<proteinExistence type="predicted"/>
<dbReference type="STRING" id="658196.A0A397T0P8"/>
<sequence length="92" mass="10269">MSNLIPISELNELSYKEFINTINTLFEPALPLANALYSSRPFTSYTSLISLATNFIQSTELPLSQKLEIINAHPRLGENKKNLSSLSLKEQG</sequence>
<comment type="caution">
    <text evidence="3">The sequence shown here is derived from an EMBL/GenBank/DDBJ whole genome shotgun (WGS) entry which is preliminary data.</text>
</comment>
<evidence type="ECO:0000259" key="2">
    <source>
        <dbReference type="Pfam" id="PF09349"/>
    </source>
</evidence>
<dbReference type="InterPro" id="IPR036778">
    <property type="entry name" value="OHCU_decarboxylase_sf"/>
</dbReference>
<dbReference type="PANTHER" id="PTHR37987:SF1">
    <property type="entry name" value="OXO-4-HYDROXY-4-CARBOXY-5-UREIDOIMIDAZOLINE DECARBOXYLASE DOMAIN-CONTAINING PROTEIN"/>
    <property type="match status" value="1"/>
</dbReference>
<organism evidence="3 4">
    <name type="scientific">Glomus cerebriforme</name>
    <dbReference type="NCBI Taxonomy" id="658196"/>
    <lineage>
        <taxon>Eukaryota</taxon>
        <taxon>Fungi</taxon>
        <taxon>Fungi incertae sedis</taxon>
        <taxon>Mucoromycota</taxon>
        <taxon>Glomeromycotina</taxon>
        <taxon>Glomeromycetes</taxon>
        <taxon>Glomerales</taxon>
        <taxon>Glomeraceae</taxon>
        <taxon>Glomus</taxon>
    </lineage>
</organism>